<dbReference type="GO" id="GO:0003796">
    <property type="term" value="F:lysozyme activity"/>
    <property type="evidence" value="ECO:0007669"/>
    <property type="project" value="UniProtKB-EC"/>
</dbReference>
<proteinExistence type="inferred from homology"/>
<dbReference type="GO" id="GO:0031640">
    <property type="term" value="P:killing of cells of another organism"/>
    <property type="evidence" value="ECO:0007669"/>
    <property type="project" value="UniProtKB-KW"/>
</dbReference>
<dbReference type="GO" id="GO:0016998">
    <property type="term" value="P:cell wall macromolecule catabolic process"/>
    <property type="evidence" value="ECO:0007669"/>
    <property type="project" value="InterPro"/>
</dbReference>
<accession>A0A437UEY6</accession>
<comment type="catalytic activity">
    <reaction evidence="4">
        <text>Hydrolysis of (1-&gt;4)-beta-linkages between N-acetylmuramic acid and N-acetyl-D-glucosamine residues in a peptidoglycan and between N-acetyl-D-glucosamine residues in chitodextrins.</text>
        <dbReference type="EC" id="3.2.1.17"/>
    </reaction>
</comment>
<dbReference type="PANTHER" id="PTHR38107">
    <property type="match status" value="1"/>
</dbReference>
<dbReference type="SUPFAM" id="SSF53955">
    <property type="entry name" value="Lysozyme-like"/>
    <property type="match status" value="1"/>
</dbReference>
<dbReference type="InterPro" id="IPR023346">
    <property type="entry name" value="Lysozyme-like_dom_sf"/>
</dbReference>
<keyword evidence="1 4" id="KW-0929">Antimicrobial</keyword>
<name>A0A437UEY6_9FLAO</name>
<dbReference type="Gene3D" id="1.10.530.40">
    <property type="match status" value="1"/>
</dbReference>
<dbReference type="InterPro" id="IPR002196">
    <property type="entry name" value="Glyco_hydro_24"/>
</dbReference>
<gene>
    <name evidence="6" type="ORF">EH230_01135</name>
</gene>
<feature type="compositionally biased region" description="Polar residues" evidence="5">
    <location>
        <begin position="217"/>
        <end position="235"/>
    </location>
</feature>
<keyword evidence="7" id="KW-1185">Reference proteome</keyword>
<dbReference type="AlphaFoldDB" id="A0A437UEY6"/>
<dbReference type="GO" id="GO:0042742">
    <property type="term" value="P:defense response to bacterium"/>
    <property type="evidence" value="ECO:0007669"/>
    <property type="project" value="UniProtKB-KW"/>
</dbReference>
<sequence length="776" mass="88689">MKKGISVISGVTSPTVGEKMTYHISEWYPNTPLSEREKANVTWELFKKRSDGRFTTTHVKKKGDSSFTFGESSAGETYRLEAYLYQPEGGGLIITPKASRIPKICKVDLTYVDDSKGSVFSFTEKLRAKAHCVNMFNKEILFTLWEDDAKGSGHNASNKLIDTKKAKVDLYGNVVVDFMLTKALMKKAMQGEADIRELEFYVTVEYYKNKKHTTANVDIQNPLPTENTPPSQSTGIKKAKGSPAEEKPKSKKEESGLLTPISETLGEIWDWVETQGTALRDKPHTIEIPEGKSPAIVGKTKGEKASTTGTSCGERYCLKKGDKSELIREINIRLAGFGGNVPTDEFTDRTEKMIKQFQRDYMKVPETGKVCGNVLRAIDDFCNKWHENISEYTCLCKNVRSITNKCSGFGKERYKDQYNSTPHVERYHKYERPGIHRTLLWGVSALRYYLSQQSIYKYLHKTAGYRCWEHNNHEGRSTTNHMGKAVDIQFSKNGEPIVGKKSSNLPLLKEIRDKFYEKYLDTKYQWVDGKNNFSLEPFGLSSGTTWSWVHMDVREFENKFLEDIYFIKTQNLVIGKPIIQLAQELGYLNVCICNSSGFKPQEKKSEENKNRRVDPKTLKTSDKGINFIKDWESFKSNLYNDDSDEHHCTIGYGHLVHRGPCNGNEPEEFKKGITKEKASELFKLRLPEFEKAVQRDVTVPLYQYEFDALVSFLFNCGENFFVKKKAPKLHKHLLNKEYENAAEEMLDVTSGGLSGLVKRRKAENNMFLNNIYNSTH</sequence>
<dbReference type="InterPro" id="IPR051018">
    <property type="entry name" value="Bacteriophage_GH24"/>
</dbReference>
<dbReference type="EMBL" id="RQSM01000001">
    <property type="protein sequence ID" value="RVU92139.1"/>
    <property type="molecule type" value="Genomic_DNA"/>
</dbReference>
<dbReference type="PANTHER" id="PTHR38107:SF3">
    <property type="entry name" value="LYSOZYME RRRD-RELATED"/>
    <property type="match status" value="1"/>
</dbReference>
<evidence type="ECO:0000256" key="5">
    <source>
        <dbReference type="SAM" id="MobiDB-lite"/>
    </source>
</evidence>
<keyword evidence="4" id="KW-0378">Hydrolase</keyword>
<dbReference type="Pfam" id="PF00959">
    <property type="entry name" value="Phage_lysozyme"/>
    <property type="match status" value="1"/>
</dbReference>
<evidence type="ECO:0000256" key="2">
    <source>
        <dbReference type="ARBA" id="ARBA00022638"/>
    </source>
</evidence>
<dbReference type="OrthoDB" id="961266at2"/>
<evidence type="ECO:0000313" key="7">
    <source>
        <dbReference type="Proteomes" id="UP000288951"/>
    </source>
</evidence>
<dbReference type="InterPro" id="IPR033907">
    <property type="entry name" value="Endolysin_autolysin"/>
</dbReference>
<dbReference type="Proteomes" id="UP000288951">
    <property type="component" value="Unassembled WGS sequence"/>
</dbReference>
<reference evidence="6" key="1">
    <citation type="submission" date="2018-12" db="EMBL/GenBank/DDBJ databases">
        <title>Draft genome sequence of Flaovobacterium columnare ARS1 isolated from channel catfish in Alabama.</title>
        <authorList>
            <person name="Cai W."/>
            <person name="Arias C."/>
        </authorList>
    </citation>
    <scope>NUCLEOTIDE SEQUENCE [LARGE SCALE GENOMIC DNA]</scope>
    <source>
        <strain evidence="6">ARS1</strain>
    </source>
</reference>
<evidence type="ECO:0000256" key="3">
    <source>
        <dbReference type="ARBA" id="ARBA00023200"/>
    </source>
</evidence>
<keyword evidence="2 4" id="KW-0081">Bacteriolytic enzyme</keyword>
<evidence type="ECO:0000256" key="4">
    <source>
        <dbReference type="RuleBase" id="RU003788"/>
    </source>
</evidence>
<comment type="caution">
    <text evidence="6">The sequence shown here is derived from an EMBL/GenBank/DDBJ whole genome shotgun (WGS) entry which is preliminary data.</text>
</comment>
<dbReference type="InterPro" id="IPR036365">
    <property type="entry name" value="PGBD-like_sf"/>
</dbReference>
<dbReference type="GO" id="GO:0009253">
    <property type="term" value="P:peptidoglycan catabolic process"/>
    <property type="evidence" value="ECO:0007669"/>
    <property type="project" value="InterPro"/>
</dbReference>
<protein>
    <recommendedName>
        <fullName evidence="4">Lysozyme</fullName>
        <ecNumber evidence="4">3.2.1.17</ecNumber>
    </recommendedName>
</protein>
<dbReference type="RefSeq" id="WP_127822822.1">
    <property type="nucleotide sequence ID" value="NZ_RQSM01000001.1"/>
</dbReference>
<dbReference type="CDD" id="cd00737">
    <property type="entry name" value="lyz_endolysin_autolysin"/>
    <property type="match status" value="1"/>
</dbReference>
<evidence type="ECO:0000313" key="6">
    <source>
        <dbReference type="EMBL" id="RVU92139.1"/>
    </source>
</evidence>
<dbReference type="EC" id="3.2.1.17" evidence="4"/>
<dbReference type="SUPFAM" id="SSF47090">
    <property type="entry name" value="PGBD-like"/>
    <property type="match status" value="1"/>
</dbReference>
<keyword evidence="4" id="KW-0326">Glycosidase</keyword>
<feature type="region of interest" description="Disordered" evidence="5">
    <location>
        <begin position="217"/>
        <end position="257"/>
    </location>
</feature>
<evidence type="ECO:0000256" key="1">
    <source>
        <dbReference type="ARBA" id="ARBA00022529"/>
    </source>
</evidence>
<keyword evidence="3" id="KW-1035">Host cytoplasm</keyword>
<dbReference type="InterPro" id="IPR023347">
    <property type="entry name" value="Lysozyme_dom_sf"/>
</dbReference>
<comment type="similarity">
    <text evidence="4">Belongs to the glycosyl hydrolase 24 family.</text>
</comment>
<feature type="compositionally biased region" description="Basic and acidic residues" evidence="5">
    <location>
        <begin position="243"/>
        <end position="255"/>
    </location>
</feature>
<organism evidence="6 7">
    <name type="scientific">Flavobacterium columnare</name>
    <dbReference type="NCBI Taxonomy" id="996"/>
    <lineage>
        <taxon>Bacteria</taxon>
        <taxon>Pseudomonadati</taxon>
        <taxon>Bacteroidota</taxon>
        <taxon>Flavobacteriia</taxon>
        <taxon>Flavobacteriales</taxon>
        <taxon>Flavobacteriaceae</taxon>
        <taxon>Flavobacterium</taxon>
    </lineage>
</organism>